<reference evidence="1 2" key="1">
    <citation type="submission" date="2020-07" db="EMBL/GenBank/DDBJ databases">
        <authorList>
            <person name="Feng H."/>
        </authorList>
    </citation>
    <scope>NUCLEOTIDE SEQUENCE [LARGE SCALE GENOMIC DNA]</scope>
    <source>
        <strain evidence="2">s-11</strain>
    </source>
</reference>
<dbReference type="AlphaFoldDB" id="A0A7W1X8T5"/>
<evidence type="ECO:0000313" key="1">
    <source>
        <dbReference type="EMBL" id="MBA4542156.1"/>
    </source>
</evidence>
<dbReference type="RefSeq" id="WP_052153936.1">
    <property type="nucleotide sequence ID" value="NZ_JACEIP010000004.1"/>
</dbReference>
<dbReference type="EMBL" id="JACEIP010000004">
    <property type="protein sequence ID" value="MBA4542156.1"/>
    <property type="molecule type" value="Genomic_DNA"/>
</dbReference>
<dbReference type="OrthoDB" id="190426at2"/>
<dbReference type="Proteomes" id="UP000530514">
    <property type="component" value="Unassembled WGS sequence"/>
</dbReference>
<dbReference type="InterPro" id="IPR024992">
    <property type="entry name" value="DUF3891"/>
</dbReference>
<gene>
    <name evidence="1" type="ORF">H1164_04480</name>
</gene>
<comment type="caution">
    <text evidence="1">The sequence shown here is derived from an EMBL/GenBank/DDBJ whole genome shotgun (WGS) entry which is preliminary data.</text>
</comment>
<organism evidence="1 2">
    <name type="scientific">Thermoactinomyces daqus</name>
    <dbReference type="NCBI Taxonomy" id="1329516"/>
    <lineage>
        <taxon>Bacteria</taxon>
        <taxon>Bacillati</taxon>
        <taxon>Bacillota</taxon>
        <taxon>Bacilli</taxon>
        <taxon>Bacillales</taxon>
        <taxon>Thermoactinomycetaceae</taxon>
        <taxon>Thermoactinomyces</taxon>
    </lineage>
</organism>
<name>A0A7W1X8T5_9BACL</name>
<accession>A0A7W1X8T5</accession>
<proteinExistence type="predicted"/>
<sequence length="230" mass="26815">MIVRKKGNGFVLIKQHDHSLVSGEFAAHVKQEIEPRETTLYAISHHDIGWRELDQSVLWNDEADAPYSFDQYPMLPKVKAYSEGISKVESFSPYAGFLCSKHFASFFQDAKDPVGQQFRQQELTRQHRLRKGFTGTEERNSDANFRLLQFCDDLSLFLCLNDPGTNEHPWYRNGIRYGGTTYQWVWEGEEQLRLAPQFFSSSFDIELPYQVVDKNRDIIGRGTYRFRISV</sequence>
<evidence type="ECO:0000313" key="2">
    <source>
        <dbReference type="Proteomes" id="UP000530514"/>
    </source>
</evidence>
<protein>
    <submittedName>
        <fullName evidence="1">DUF3891 family protein</fullName>
    </submittedName>
</protein>
<dbReference type="Pfam" id="PF13030">
    <property type="entry name" value="DUF3891"/>
    <property type="match status" value="1"/>
</dbReference>
<keyword evidence="2" id="KW-1185">Reference proteome</keyword>